<accession>A0ABP1DJ07</accession>
<dbReference type="Proteomes" id="UP001497453">
    <property type="component" value="Chromosome 4"/>
</dbReference>
<evidence type="ECO:0000313" key="1">
    <source>
        <dbReference type="EMBL" id="CAL1707760.1"/>
    </source>
</evidence>
<evidence type="ECO:0000313" key="2">
    <source>
        <dbReference type="Proteomes" id="UP001497453"/>
    </source>
</evidence>
<keyword evidence="2" id="KW-1185">Reference proteome</keyword>
<sequence>MKAGVVQVVAHKARHLGSPQWTDAPHSSSCQNMAFHPTTTSVTFWLYLRVDVALYRAGNEMAITGSRAGSKNASSQTLNRPSTIHFSFLHFLDRTAKREKPRRTEL</sequence>
<reference evidence="2" key="1">
    <citation type="submission" date="2024-04" db="EMBL/GenBank/DDBJ databases">
        <authorList>
            <person name="Shaw F."/>
            <person name="Minotto A."/>
        </authorList>
    </citation>
    <scope>NUCLEOTIDE SEQUENCE [LARGE SCALE GENOMIC DNA]</scope>
</reference>
<protein>
    <submittedName>
        <fullName evidence="1">Uncharacterized protein</fullName>
    </submittedName>
</protein>
<organism evidence="1 2">
    <name type="scientific">Somion occarium</name>
    <dbReference type="NCBI Taxonomy" id="3059160"/>
    <lineage>
        <taxon>Eukaryota</taxon>
        <taxon>Fungi</taxon>
        <taxon>Dikarya</taxon>
        <taxon>Basidiomycota</taxon>
        <taxon>Agaricomycotina</taxon>
        <taxon>Agaricomycetes</taxon>
        <taxon>Polyporales</taxon>
        <taxon>Cerrenaceae</taxon>
        <taxon>Somion</taxon>
    </lineage>
</organism>
<dbReference type="EMBL" id="OZ037947">
    <property type="protein sequence ID" value="CAL1707760.1"/>
    <property type="molecule type" value="Genomic_DNA"/>
</dbReference>
<name>A0ABP1DJ07_9APHY</name>
<proteinExistence type="predicted"/>
<gene>
    <name evidence="1" type="ORF">GFSPODELE1_LOCUS6523</name>
</gene>